<dbReference type="EMBL" id="CP043031">
    <property type="protein sequence ID" value="QEH94216.1"/>
    <property type="molecule type" value="Genomic_DNA"/>
</dbReference>
<name>A0ABX5ZBW1_9MICO</name>
<accession>A0ABX5ZBW1</accession>
<protein>
    <recommendedName>
        <fullName evidence="3">Rad50/SbcC-type AAA domain-containing protein</fullName>
    </recommendedName>
</protein>
<reference evidence="1 2" key="1">
    <citation type="submission" date="2019-08" db="EMBL/GenBank/DDBJ databases">
        <title>Dermacoccus abyssi strain HZAU 226, whole genome Nanopore sequencing project.</title>
        <authorList>
            <person name="Guo A."/>
            <person name="Zhang X."/>
            <person name="Ruan Y."/>
            <person name="Liu W."/>
            <person name="Chen Q."/>
            <person name="Gu L."/>
        </authorList>
    </citation>
    <scope>NUCLEOTIDE SEQUENCE [LARGE SCALE GENOMIC DNA]</scope>
    <source>
        <strain evidence="1 2">HZAU 226</strain>
    </source>
</reference>
<evidence type="ECO:0008006" key="3">
    <source>
        <dbReference type="Google" id="ProtNLM"/>
    </source>
</evidence>
<dbReference type="InterPro" id="IPR027417">
    <property type="entry name" value="P-loop_NTPase"/>
</dbReference>
<dbReference type="Proteomes" id="UP000323565">
    <property type="component" value="Chromosome"/>
</dbReference>
<evidence type="ECO:0000313" key="2">
    <source>
        <dbReference type="Proteomes" id="UP000323565"/>
    </source>
</evidence>
<proteinExistence type="predicted"/>
<dbReference type="SUPFAM" id="SSF52540">
    <property type="entry name" value="P-loop containing nucleoside triphosphate hydrolases"/>
    <property type="match status" value="1"/>
</dbReference>
<sequence>MLQLRLLHLTFIGKNVEPASVAFGPAVTLVRGPSDTGKSFIVDAIDFMLGANALKEIPEREDYSTVLLGLELPDTTVVTLSRSVDGGNFGVYYSDVREGPLGVPDDTLAAKHNPVALGNVSRYLLNAIGLDGRKVRKNARNETDSLSFSQRRPPVRS</sequence>
<keyword evidence="2" id="KW-1185">Reference proteome</keyword>
<organism evidence="1 2">
    <name type="scientific">Dermacoccus abyssi</name>
    <dbReference type="NCBI Taxonomy" id="322596"/>
    <lineage>
        <taxon>Bacteria</taxon>
        <taxon>Bacillati</taxon>
        <taxon>Actinomycetota</taxon>
        <taxon>Actinomycetes</taxon>
        <taxon>Micrococcales</taxon>
        <taxon>Dermacoccaceae</taxon>
        <taxon>Dermacoccus</taxon>
    </lineage>
</organism>
<dbReference type="Gene3D" id="3.40.50.300">
    <property type="entry name" value="P-loop containing nucleotide triphosphate hydrolases"/>
    <property type="match status" value="1"/>
</dbReference>
<evidence type="ECO:0000313" key="1">
    <source>
        <dbReference type="EMBL" id="QEH94216.1"/>
    </source>
</evidence>
<gene>
    <name evidence="1" type="ORF">FV141_12315</name>
</gene>